<accession>I4CDX9</accession>
<dbReference type="STRING" id="706587.Desti_5168"/>
<feature type="domain" description="RapA2 cadherin-like" evidence="3">
    <location>
        <begin position="1236"/>
        <end position="1299"/>
    </location>
</feature>
<dbReference type="Gene3D" id="2.150.10.10">
    <property type="entry name" value="Serralysin-like metalloprotease, C-terminal"/>
    <property type="match status" value="3"/>
</dbReference>
<dbReference type="EMBL" id="CP003360">
    <property type="protein sequence ID" value="AFM27770.1"/>
    <property type="molecule type" value="Genomic_DNA"/>
</dbReference>
<proteinExistence type="predicted"/>
<dbReference type="SUPFAM" id="SSF51120">
    <property type="entry name" value="beta-Roll"/>
    <property type="match status" value="2"/>
</dbReference>
<keyword evidence="5" id="KW-1185">Reference proteome</keyword>
<evidence type="ECO:0000256" key="1">
    <source>
        <dbReference type="ARBA" id="ARBA00022729"/>
    </source>
</evidence>
<protein>
    <submittedName>
        <fullName evidence="4">Ca2+-binding protein, RTX toxin</fullName>
    </submittedName>
</protein>
<dbReference type="Pfam" id="PF00353">
    <property type="entry name" value="HemolysinCabind"/>
    <property type="match status" value="15"/>
</dbReference>
<dbReference type="KEGG" id="dti:Desti_5168"/>
<dbReference type="PATRIC" id="fig|706587.4.peg.5844"/>
<dbReference type="Gene3D" id="2.130.10.130">
    <property type="entry name" value="Integrin alpha, N-terminal"/>
    <property type="match status" value="1"/>
</dbReference>
<reference evidence="5" key="1">
    <citation type="submission" date="2012-06" db="EMBL/GenBank/DDBJ databases">
        <title>Complete sequence of chromosome of Desulfomonile tiedjei DSM 6799.</title>
        <authorList>
            <person name="Lucas S."/>
            <person name="Copeland A."/>
            <person name="Lapidus A."/>
            <person name="Glavina del Rio T."/>
            <person name="Dalin E."/>
            <person name="Tice H."/>
            <person name="Bruce D."/>
            <person name="Goodwin L."/>
            <person name="Pitluck S."/>
            <person name="Peters L."/>
            <person name="Ovchinnikova G."/>
            <person name="Zeytun A."/>
            <person name="Lu M."/>
            <person name="Kyrpides N."/>
            <person name="Mavromatis K."/>
            <person name="Ivanova N."/>
            <person name="Brettin T."/>
            <person name="Detter J.C."/>
            <person name="Han C."/>
            <person name="Larimer F."/>
            <person name="Land M."/>
            <person name="Hauser L."/>
            <person name="Markowitz V."/>
            <person name="Cheng J.-F."/>
            <person name="Hugenholtz P."/>
            <person name="Woyke T."/>
            <person name="Wu D."/>
            <person name="Spring S."/>
            <person name="Schroeder M."/>
            <person name="Brambilla E."/>
            <person name="Klenk H.-P."/>
            <person name="Eisen J.A."/>
        </authorList>
    </citation>
    <scope>NUCLEOTIDE SEQUENCE [LARGE SCALE GENOMIC DNA]</scope>
    <source>
        <strain evidence="5">ATCC 49306 / DSM 6799 / DCB-1</strain>
    </source>
</reference>
<dbReference type="InterPro" id="IPR040853">
    <property type="entry name" value="RapA2_cadherin-like"/>
</dbReference>
<evidence type="ECO:0000259" key="3">
    <source>
        <dbReference type="Pfam" id="PF17803"/>
    </source>
</evidence>
<organism evidence="4 5">
    <name type="scientific">Desulfomonile tiedjei (strain ATCC 49306 / DSM 6799 / DCB-1)</name>
    <dbReference type="NCBI Taxonomy" id="706587"/>
    <lineage>
        <taxon>Bacteria</taxon>
        <taxon>Pseudomonadati</taxon>
        <taxon>Thermodesulfobacteriota</taxon>
        <taxon>Desulfomonilia</taxon>
        <taxon>Desulfomonilales</taxon>
        <taxon>Desulfomonilaceae</taxon>
        <taxon>Desulfomonile</taxon>
    </lineage>
</organism>
<dbReference type="InterPro" id="IPR011043">
    <property type="entry name" value="Gal_Oxase/kelch_b-propeller"/>
</dbReference>
<feature type="domain" description="RapA2 cadherin-like" evidence="3">
    <location>
        <begin position="1358"/>
        <end position="1415"/>
    </location>
</feature>
<dbReference type="HOGENOM" id="CLU_225857_0_0_7"/>
<dbReference type="InterPro" id="IPR013517">
    <property type="entry name" value="FG-GAP"/>
</dbReference>
<dbReference type="Proteomes" id="UP000006055">
    <property type="component" value="Chromosome"/>
</dbReference>
<gene>
    <name evidence="4" type="ordered locus">Desti_5168</name>
</gene>
<dbReference type="NCBIfam" id="NF012211">
    <property type="entry name" value="tand_rpt_95"/>
    <property type="match status" value="2"/>
</dbReference>
<dbReference type="GO" id="GO:0005509">
    <property type="term" value="F:calcium ion binding"/>
    <property type="evidence" value="ECO:0007669"/>
    <property type="project" value="InterPro"/>
</dbReference>
<feature type="region of interest" description="Disordered" evidence="2">
    <location>
        <begin position="2109"/>
        <end position="2194"/>
    </location>
</feature>
<evidence type="ECO:0000256" key="2">
    <source>
        <dbReference type="SAM" id="MobiDB-lite"/>
    </source>
</evidence>
<evidence type="ECO:0000313" key="5">
    <source>
        <dbReference type="Proteomes" id="UP000006055"/>
    </source>
</evidence>
<dbReference type="InterPro" id="IPR011049">
    <property type="entry name" value="Serralysin-like_metalloprot_C"/>
</dbReference>
<dbReference type="InterPro" id="IPR028994">
    <property type="entry name" value="Integrin_alpha_N"/>
</dbReference>
<dbReference type="Pfam" id="PF14312">
    <property type="entry name" value="FG-GAP_2"/>
    <property type="match status" value="3"/>
</dbReference>
<evidence type="ECO:0000313" key="4">
    <source>
        <dbReference type="EMBL" id="AFM27770.1"/>
    </source>
</evidence>
<feature type="region of interest" description="Disordered" evidence="2">
    <location>
        <begin position="2273"/>
        <end position="2294"/>
    </location>
</feature>
<dbReference type="eggNOG" id="COG2931">
    <property type="taxonomic scope" value="Bacteria"/>
</dbReference>
<dbReference type="InterPro" id="IPR001343">
    <property type="entry name" value="Hemolysn_Ca-bd"/>
</dbReference>
<dbReference type="SUPFAM" id="SSF50965">
    <property type="entry name" value="Galactose oxidase, central domain"/>
    <property type="match status" value="1"/>
</dbReference>
<sequence>MFSLTEPEAIGFTVLSSEDYVIPVNYWLYRDPQGDDATSLKFTQLPSNMTLFLDFNDNNILDAGEAIAVGQEIGWADATSNNRLKVLPNSEWSGSTSLTYVVKAGAEWGAAANVIINIDPVNDAPIAMSFTETSTEGIPIVIDGWDYTDAEGDAATLIRIAGFGTGGGTFFVDFNGNNSVDPGEEIFQGREIAWNDASGGLIKFQPTYGWNGSLSLWYEVKDTTDYGQAALVTVTVSAPEAPRAGAFTEIGNEDTVTIINGWNYTDANGDPALALRIQSLVSGGTLFLDTDNDNVVDSGEAIQYWQEITWNDATSGMVKFAPYANWYGGTIVRYAVNDATGYGPTAIGTITINPVPDIPQAEGFTEISNGVIPVIIDDWYYTDADGDTAPFLRIDSLPGHGTLFLDSDRDNLVDSGETIISGQEISWSNAKQGFIKFMPDPGWYGSVSLDYAVKDATTYSNSARVIIYVNSLPQAGAFTEIGNEDTVFVLDGWNYIDADGGTSTAIQIISEPYAGTLFLDVNGNDEYDSGEYIYSGRVIAWADATTNRMVKFAPYENWNGSCTFEYIVKDSSGIYGQPSVVTLEVTPVNDPPIIYYPRDSTGFELSPIRENYTWNSGDMIATIILSDFSGGFYDPDTHDYTERGIALVAVDNSFGTWEYTTDNGASWSAFGVLSDTSATLLTTQDLNARIRFVPNADWSGTVEHGITFHAWDPQIAGSNGDTGVNLSTNPAAFSIETATARIVVEDDGPYRLRQPDGWTETLEAISTNLSGYGRYTALDGNFAMVGAREAVYIYHWNGISWDEPQRLSAPPEVEPESEYNYVTSISIDGEFAIVAYESNTYMYKWNGNSWVQFQELTAWDPTPPDEGNEGDPGYEALSGPVAIDGNYAVVSGHIYQWDGTSWIQHQILELFDVIDVGWSNTGFDSVSVDGEYMIFGTTGDDQCGLDAGAACIYHLENGMWTPQQKITPADGSEEALFGISVSIDNDGYAIIGAAYDDDNGYSSGSAYIFHWNGTSWVQEQKLTASDGESRDTFGASVVIDGEYALVGAPCWAVSAGGSSASCSVYAFHLDGGAWVEDQILSAEDRWWKQNFGWSVAMDGQNFIIGSPSNDAEIFGLGEAYICGEGQQVNVMPDAAIFSETGNEDSVLLVDGWNYTDPDGDTATHMRINTLPTNGVLFLDSNCNDAVDTGEAIVEGQEIAWSDAISNMVKFAPDVNWYGSTSLSYSVKDAFGYGSSAEATFFINPVNDAPQAGTFTETGNEDQAIVVDGWNYTDIEGDPATLLQIRALPENGALFLDADGDNVIDPGEQIVLGMEISWADATINQLVKFLPAGNWNGFSSLSYSVRDASDYSAPVDCVIAVNPVNDAPQAGDFTETGDEDTVITIDGWNFSDVDGDQATALVIQTLPHNGTLFLDIDQDNVVDPGETIMAGQQIGWNDATTNHLVKFIPGANWNGSTELSYAVKDVSDWSPPAEAIITIIPVNDPPDAGFFIEYGNGKSVFIVDEWNYTDVDGDSATAIKILSLPHKGTLFLDRDGDNRVDCGEAIAVGQEISWADAVTNKLVKFAASHTSGGCGCWCSSDIVTTLTYSVSDGTAYGTSAEAKISTGKNSAPTSLFFQETGTEDTVLVVDDWNFRDKEGDVPVSVTISCIPCSGILFLDIDQDNVVDCGERIVRGQQISWEQASASQMVKFAPDPNWNGYTAFMYSVNDKWNQGTLAFVLISVVDDNADGPVAMSFSETVTGPNQVMVVNGWDWDSNGYYSTPFLEITSLPENGILFYDRDNDNRVDRCEAIASGWEIYPSCHGNLERIKFMPDTGWTGSTTFTYRMTDRCESGPEAQVTLTVLQANDPPQAGTFTETLTQGTVVAIDGWNYTDAQGDTATAIRIDTLPSSGTLFHDTNNNDIIDAGEIIAQGQVISWADATANGLLKFAPAADFTGDLSVSYSVKDGTDWSQTALATFHVDPIETALMTVLSTSSEEVAWDFDGEDWYVVFIDEDGTLRSETTGGYTYTPSGGRNEIIVGSSGDDVIDCSGLDNRYVIMGGDGADVIRGGNNSDYIFGWVPLNRVDVSQYPQLLDDMLDQVVVEGTVQSLYGNGGNDFIYGGLSDETIYGDSEDGDNSGSDNIAGGPGDDTIYGDSKYGNGSGFDNIDGQAGDDTIFGDSEYGTGSGGDEIWGDDGDDVMYGDSRQSSGSGSDTFYGGAGNDVMYGDSEFALGTGNDTMNGGDGDDLFYGDSRLANGSGADEIDGGEGADTLYGDSRFGSGFGRDSLYGGGGNDILYGDSEEGPGSGDDVLMGDEGDDTLIGDSYVAQGSGNDVLVGGLGMDILIGDSYGGVGTGNDRLDGGFDNDTVYGNSVLADGSGNDIVLGSEGDDTLIGDSDLALGSGSDWLDGGSGNDTIYGDSRSNGGSGHDMLMAGEGDDTLFGDGSGEIGTGHDTLFVGPGTDVPAGAGQEWDTIVEADGQTPAYSFEINGYMAQYRQNADGQVEVYNYRFDHWDVVGERYWDTVYGAWITNFGASVMVEYSDKTLLYNNYGSDIQIREAGTWQPYNPDDHYIVDFREDPATGKLLVYNNDLGTWDPYMEEYQPEGANFKILNEGNVIHIYYSDGSELWLENYGDGAWIRATETGDNWVTLPNNQVYRDTTGIWYSYGRGIWSYSIDTCATWTEVPMLQMRIAGGAGTVDVFDGHSWTHQNGALQFFDTRYAMSGWHGMNEFAVEYYDGVGYDGEPLRVVDGWEAEQPPPDPDDPQPPFVLNTLTLTGVQDNPPPPDAVITGWETSAYGQWSGKLLANWEVPNPSAGYNIGTQTTAATCLSVAFISTDDIVDRRSCPPDYTAEDVALVQANIAQYFEDCLATDAICFSFDKEMTADRMLYYMQVACASLNQPIENLLFAQHANVGYVKMGATKILTSDFKHYEQLFRDIGEILHPSAQIQFYECNVAGINPALGGQVNLSDPLTMESLGGRALLTSIAEATGAMVFGSSDLGIIEADEHTKAVKGPKDQCLEFGVTAGGIQVNSADMRTCLTDYFTGKSFQEFDINNPNTFLPDFATVISTVGETAQAQPEGGWMNAAEWIERVYKQK</sequence>
<dbReference type="Pfam" id="PF17803">
    <property type="entry name" value="Cadherin_4"/>
    <property type="match status" value="3"/>
</dbReference>
<name>I4CDX9_DESTA</name>
<dbReference type="PANTHER" id="PTHR36220:SF1">
    <property type="entry name" value="GAMMA TUBULIN COMPLEX COMPONENT C-TERMINAL DOMAIN-CONTAINING PROTEIN"/>
    <property type="match status" value="1"/>
</dbReference>
<dbReference type="PANTHER" id="PTHR36220">
    <property type="entry name" value="UNNAMED PRODUCT"/>
    <property type="match status" value="1"/>
</dbReference>
<feature type="domain" description="RapA2 cadherin-like" evidence="3">
    <location>
        <begin position="112"/>
        <end position="177"/>
    </location>
</feature>
<feature type="compositionally biased region" description="Low complexity" evidence="2">
    <location>
        <begin position="2182"/>
        <end position="2193"/>
    </location>
</feature>
<feature type="compositionally biased region" description="Acidic residues" evidence="2">
    <location>
        <begin position="2171"/>
        <end position="2180"/>
    </location>
</feature>
<dbReference type="PRINTS" id="PR00313">
    <property type="entry name" value="CABNDNGRPT"/>
</dbReference>
<keyword evidence="1" id="KW-0732">Signal</keyword>